<organism evidence="2 3">
    <name type="scientific">Verticiella sediminum</name>
    <dbReference type="NCBI Taxonomy" id="1247510"/>
    <lineage>
        <taxon>Bacteria</taxon>
        <taxon>Pseudomonadati</taxon>
        <taxon>Pseudomonadota</taxon>
        <taxon>Betaproteobacteria</taxon>
        <taxon>Burkholderiales</taxon>
        <taxon>Alcaligenaceae</taxon>
        <taxon>Verticiella</taxon>
    </lineage>
</organism>
<reference evidence="2 3" key="1">
    <citation type="submission" date="2019-07" db="EMBL/GenBank/DDBJ databases">
        <title>Qingshengfaniella alkalisoli gen. nov., sp. nov., isolated from saline soil.</title>
        <authorList>
            <person name="Xu L."/>
            <person name="Huang X.-X."/>
            <person name="Sun J.-Q."/>
        </authorList>
    </citation>
    <scope>NUCLEOTIDE SEQUENCE [LARGE SCALE GENOMIC DNA]</scope>
    <source>
        <strain evidence="2 3">DSM 27279</strain>
    </source>
</reference>
<evidence type="ECO:0000313" key="3">
    <source>
        <dbReference type="Proteomes" id="UP000318405"/>
    </source>
</evidence>
<proteinExistence type="predicted"/>
<feature type="transmembrane region" description="Helical" evidence="1">
    <location>
        <begin position="68"/>
        <end position="88"/>
    </location>
</feature>
<keyword evidence="3" id="KW-1185">Reference proteome</keyword>
<comment type="caution">
    <text evidence="2">The sequence shown here is derived from an EMBL/GenBank/DDBJ whole genome shotgun (WGS) entry which is preliminary data.</text>
</comment>
<accession>A0A556AY95</accession>
<dbReference type="EMBL" id="VLTJ01000007">
    <property type="protein sequence ID" value="TSH97910.1"/>
    <property type="molecule type" value="Genomic_DNA"/>
</dbReference>
<gene>
    <name evidence="2" type="ORF">FOZ76_03720</name>
</gene>
<feature type="transmembrane region" description="Helical" evidence="1">
    <location>
        <begin position="26"/>
        <end position="48"/>
    </location>
</feature>
<evidence type="ECO:0000313" key="2">
    <source>
        <dbReference type="EMBL" id="TSH97910.1"/>
    </source>
</evidence>
<name>A0A556AY95_9BURK</name>
<dbReference type="OrthoDB" id="8924975at2"/>
<evidence type="ECO:0008006" key="4">
    <source>
        <dbReference type="Google" id="ProtNLM"/>
    </source>
</evidence>
<dbReference type="RefSeq" id="WP_143946792.1">
    <property type="nucleotide sequence ID" value="NZ_BAABMB010000004.1"/>
</dbReference>
<keyword evidence="1" id="KW-0472">Membrane</keyword>
<sequence>MKGIIIDASAAPLRDYVIRYGRSEGLLYAAWFRLLRPAMVTVMWVLFALYVHHSLVTVGGTAAEVAELVVYVGVVAGMATLLVSWMIICGFHDWIRLRDQAEVEELYRPGPTLASAARLGMPEGAQRLLVRHDESGRIVRVERWTPGVPTIGVEQQERVAA</sequence>
<keyword evidence="1" id="KW-0812">Transmembrane</keyword>
<evidence type="ECO:0000256" key="1">
    <source>
        <dbReference type="SAM" id="Phobius"/>
    </source>
</evidence>
<protein>
    <recommendedName>
        <fullName evidence="4">Poly-beta-1,6-N-acetyl-D-glucosamine biosynthesis protein PgaD</fullName>
    </recommendedName>
</protein>
<keyword evidence="1" id="KW-1133">Transmembrane helix</keyword>
<dbReference type="AlphaFoldDB" id="A0A556AY95"/>
<dbReference type="Proteomes" id="UP000318405">
    <property type="component" value="Unassembled WGS sequence"/>
</dbReference>